<evidence type="ECO:0000313" key="13">
    <source>
        <dbReference type="EMBL" id="AAV43189.1"/>
    </source>
</evidence>
<evidence type="ECO:0000313" key="14">
    <source>
        <dbReference type="Proteomes" id="UP000006381"/>
    </source>
</evidence>
<organism evidence="14">
    <name type="scientific">Lactobacillus acidophilus (strain ATCC 700396 / NCK56 / N2 / NCFM)</name>
    <dbReference type="NCBI Taxonomy" id="272621"/>
    <lineage>
        <taxon>Bacteria</taxon>
        <taxon>Bacillati</taxon>
        <taxon>Bacillota</taxon>
        <taxon>Bacilli</taxon>
        <taxon>Lactobacillales</taxon>
        <taxon>Lactobacillaceae</taxon>
        <taxon>Lactobacillus</taxon>
    </lineage>
</organism>
<evidence type="ECO:0000256" key="8">
    <source>
        <dbReference type="PIRSR" id="PIRSR001084-2"/>
    </source>
</evidence>
<accession>Q5FJD5</accession>
<dbReference type="InterPro" id="IPR029062">
    <property type="entry name" value="Class_I_gatase-like"/>
</dbReference>
<dbReference type="KEGG" id="lac:LBA1364"/>
<keyword evidence="9" id="KW-0479">Metal-binding</keyword>
<evidence type="ECO:0000256" key="3">
    <source>
        <dbReference type="ARBA" id="ARBA00012756"/>
    </source>
</evidence>
<dbReference type="Gene3D" id="2.60.40.1180">
    <property type="entry name" value="Golgi alpha-mannosidase II"/>
    <property type="match status" value="1"/>
</dbReference>
<dbReference type="PATRIC" id="fig|272621.13.peg.1290"/>
<dbReference type="HOGENOM" id="CLU_012430_1_1_9"/>
<dbReference type="CDD" id="cd03143">
    <property type="entry name" value="A4_beta-galactosidase_middle_domain"/>
    <property type="match status" value="1"/>
</dbReference>
<feature type="binding site" evidence="8">
    <location>
        <position position="324"/>
    </location>
    <ligand>
        <name>substrate</name>
    </ligand>
</feature>
<dbReference type="Pfam" id="PF08533">
    <property type="entry name" value="Glyco_hydro_42C"/>
    <property type="match status" value="1"/>
</dbReference>
<dbReference type="InterPro" id="IPR013529">
    <property type="entry name" value="Glyco_hydro_42_N"/>
</dbReference>
<dbReference type="STRING" id="272621.LBA1364"/>
<feature type="active site" description="Nucleophile" evidence="7">
    <location>
        <position position="316"/>
    </location>
</feature>
<evidence type="ECO:0000259" key="10">
    <source>
        <dbReference type="Pfam" id="PF02449"/>
    </source>
</evidence>
<dbReference type="EC" id="3.2.1.23" evidence="3 6"/>
<feature type="binding site" evidence="8">
    <location>
        <position position="114"/>
    </location>
    <ligand>
        <name>substrate</name>
    </ligand>
</feature>
<evidence type="ECO:0000256" key="6">
    <source>
        <dbReference type="PIRNR" id="PIRNR001084"/>
    </source>
</evidence>
<dbReference type="Pfam" id="PF02449">
    <property type="entry name" value="Glyco_hydro_42"/>
    <property type="match status" value="1"/>
</dbReference>
<evidence type="ECO:0000256" key="9">
    <source>
        <dbReference type="PIRSR" id="PIRSR001084-3"/>
    </source>
</evidence>
<comment type="catalytic activity">
    <reaction evidence="1 6">
        <text>Hydrolysis of terminal non-reducing beta-D-galactose residues in beta-D-galactosides.</text>
        <dbReference type="EC" id="3.2.1.23"/>
    </reaction>
</comment>
<evidence type="ECO:0000259" key="11">
    <source>
        <dbReference type="Pfam" id="PF08532"/>
    </source>
</evidence>
<protein>
    <recommendedName>
        <fullName evidence="3 6">Beta-galactosidase</fullName>
        <shortName evidence="6">Beta-gal</shortName>
        <ecNumber evidence="3 6">3.2.1.23</ecNumber>
    </recommendedName>
</protein>
<dbReference type="InterPro" id="IPR013739">
    <property type="entry name" value="Beta_galactosidase_C"/>
</dbReference>
<dbReference type="PANTHER" id="PTHR36447:SF1">
    <property type="entry name" value="BETA-GALACTOSIDASE GANA"/>
    <property type="match status" value="1"/>
</dbReference>
<dbReference type="Proteomes" id="UP000006381">
    <property type="component" value="Chromosome"/>
</dbReference>
<evidence type="ECO:0000259" key="12">
    <source>
        <dbReference type="Pfam" id="PF08533"/>
    </source>
</evidence>
<dbReference type="GeneID" id="93289560"/>
<gene>
    <name evidence="13" type="primary">lacA</name>
    <name evidence="13" type="ordered locus">LBA1364</name>
</gene>
<feature type="binding site" evidence="8">
    <location>
        <position position="152"/>
    </location>
    <ligand>
        <name>substrate</name>
    </ligand>
</feature>
<dbReference type="GO" id="GO:0006012">
    <property type="term" value="P:galactose metabolic process"/>
    <property type="evidence" value="ECO:0007669"/>
    <property type="project" value="InterPro"/>
</dbReference>
<dbReference type="InterPro" id="IPR017853">
    <property type="entry name" value="GH"/>
</dbReference>
<proteinExistence type="inferred from homology"/>
<feature type="domain" description="Beta-galactosidase trimerisation" evidence="11">
    <location>
        <begin position="406"/>
        <end position="610"/>
    </location>
</feature>
<dbReference type="InterPro" id="IPR013738">
    <property type="entry name" value="Beta_galactosidase_Trimer"/>
</dbReference>
<evidence type="ECO:0000256" key="1">
    <source>
        <dbReference type="ARBA" id="ARBA00001412"/>
    </source>
</evidence>
<feature type="binding site" evidence="9">
    <location>
        <position position="158"/>
    </location>
    <ligand>
        <name>Zn(2+)</name>
        <dbReference type="ChEBI" id="CHEBI:29105"/>
    </ligand>
</feature>
<dbReference type="RefSeq" id="WP_011254434.1">
    <property type="nucleotide sequence ID" value="NC_006814.3"/>
</dbReference>
<keyword evidence="9" id="KW-0862">Zinc</keyword>
<comment type="similarity">
    <text evidence="2 6">Belongs to the glycosyl hydrolase 42 family.</text>
</comment>
<keyword evidence="5 6" id="KW-0326">Glycosidase</keyword>
<dbReference type="InterPro" id="IPR013780">
    <property type="entry name" value="Glyco_hydro_b"/>
</dbReference>
<dbReference type="Pfam" id="PF08532">
    <property type="entry name" value="Glyco_hydro_42M"/>
    <property type="match status" value="1"/>
</dbReference>
<dbReference type="PIRSF" id="PIRSF001084">
    <property type="entry name" value="B-galactosidase"/>
    <property type="match status" value="1"/>
</dbReference>
<keyword evidence="14" id="KW-1185">Reference proteome</keyword>
<dbReference type="Gene3D" id="3.20.20.80">
    <property type="entry name" value="Glycosidases"/>
    <property type="match status" value="1"/>
</dbReference>
<dbReference type="BioCyc" id="LACI272621:G1G49-1338-MONOMER"/>
<dbReference type="SUPFAM" id="SSF51445">
    <property type="entry name" value="(Trans)glycosidases"/>
    <property type="match status" value="1"/>
</dbReference>
<evidence type="ECO:0000256" key="2">
    <source>
        <dbReference type="ARBA" id="ARBA00005940"/>
    </source>
</evidence>
<dbReference type="EMBL" id="CP000033">
    <property type="protein sequence ID" value="AAV43189.1"/>
    <property type="molecule type" value="Genomic_DNA"/>
</dbReference>
<evidence type="ECO:0000256" key="5">
    <source>
        <dbReference type="ARBA" id="ARBA00023295"/>
    </source>
</evidence>
<feature type="active site" description="Proton donor" evidence="7">
    <location>
        <position position="153"/>
    </location>
</feature>
<feature type="binding site" evidence="9">
    <location>
        <position position="160"/>
    </location>
    <ligand>
        <name>Zn(2+)</name>
        <dbReference type="ChEBI" id="CHEBI:29105"/>
    </ligand>
</feature>
<dbReference type="AlphaFoldDB" id="Q5FJD5"/>
<dbReference type="GO" id="GO:0004565">
    <property type="term" value="F:beta-galactosidase activity"/>
    <property type="evidence" value="ECO:0007669"/>
    <property type="project" value="UniProtKB-EC"/>
</dbReference>
<dbReference type="eggNOG" id="COG1874">
    <property type="taxonomic scope" value="Bacteria"/>
</dbReference>
<reference evidence="13 14" key="1">
    <citation type="journal article" date="2005" name="Proc. Natl. Acad. Sci. U.S.A.">
        <title>Complete genome sequence of the probiotic lactic acid bacterium Lactobacillus acidophilus NCFM.</title>
        <authorList>
            <person name="Altermann E."/>
            <person name="Russell W.M."/>
            <person name="Azcarate-Peril M.A."/>
            <person name="Barrangou R."/>
            <person name="Buck B.L."/>
            <person name="McAuliffe O."/>
            <person name="Souther N."/>
            <person name="Dobson A."/>
            <person name="Duong T."/>
            <person name="Callanan M."/>
            <person name="Lick S."/>
            <person name="Hamrick A."/>
            <person name="Cano R."/>
            <person name="Klaenhammer T.R."/>
        </authorList>
    </citation>
    <scope>NUCLEOTIDE SEQUENCE [LARGE SCALE GENOMIC DNA]</scope>
    <source>
        <strain evidence="14">ATCC 700396 / NCK56 / N2 / NCFM</strain>
    </source>
</reference>
<evidence type="ECO:0000256" key="7">
    <source>
        <dbReference type="PIRSR" id="PIRSR001084-1"/>
    </source>
</evidence>
<dbReference type="Gene3D" id="3.40.50.880">
    <property type="match status" value="1"/>
</dbReference>
<feature type="binding site" evidence="9">
    <location>
        <position position="163"/>
    </location>
    <ligand>
        <name>Zn(2+)</name>
        <dbReference type="ChEBI" id="CHEBI:29105"/>
    </ligand>
</feature>
<feature type="domain" description="Beta-galactosidase C-terminal" evidence="12">
    <location>
        <begin position="623"/>
        <end position="679"/>
    </location>
</feature>
<feature type="binding site" evidence="9">
    <location>
        <position position="118"/>
    </location>
    <ligand>
        <name>Zn(2+)</name>
        <dbReference type="ChEBI" id="CHEBI:29105"/>
    </ligand>
</feature>
<dbReference type="InterPro" id="IPR003476">
    <property type="entry name" value="Glyco_hydro_42"/>
</dbReference>
<evidence type="ECO:0000256" key="4">
    <source>
        <dbReference type="ARBA" id="ARBA00022801"/>
    </source>
</evidence>
<keyword evidence="4 6" id="KW-0378">Hydrolase</keyword>
<dbReference type="PANTHER" id="PTHR36447">
    <property type="entry name" value="BETA-GALACTOSIDASE GANA"/>
    <property type="match status" value="1"/>
</dbReference>
<dbReference type="OrthoDB" id="9800974at2"/>
<name>Q5FJD5_LACAC</name>
<dbReference type="SUPFAM" id="SSF52317">
    <property type="entry name" value="Class I glutamine amidotransferase-like"/>
    <property type="match status" value="1"/>
</dbReference>
<dbReference type="CAZy" id="GH42">
    <property type="family name" value="Glycoside Hydrolase Family 42"/>
</dbReference>
<dbReference type="GO" id="GO:0046872">
    <property type="term" value="F:metal ion binding"/>
    <property type="evidence" value="ECO:0007669"/>
    <property type="project" value="UniProtKB-KW"/>
</dbReference>
<sequence>MKRELKSKVFLHGGDYNPEQWLGEPEIINEDFALFKNAAINTVTVGIFSWAKLEPEEGKYDFAWLDDIFDRVEKMNGYVILATPSGARPAWLARKYPEVLRTDFNNQKRGFGGRHNHCLTSPIYRKKVREINTKLAEHFGKRPSLILWHISNEYSGECYCDLCQQAFRDWLKKKYRTLERLNHSWWNTFWSHTFSDWNQIHAPSPLSEMGNKGMNLDWKRFVSDQAISFIDNEVEPLRKITSEIPVTTNMMAGNPLMDPFTGYNYQEMAKHLDVISWDSYPLWGNDFQSTEKLGQNVGLIHDFFRSLKHQNFMIMENTPSRVNWADIDRAKRPGMHQLASLQDIAHSSDSVLYFQLRASRGSAEMFHGAVIEHRHPEKTRVFHDVKDVGHDLEKLESIYSTSYTKAKVGIVYDYNNIWALEDAEGYSKDKKIWQTIQSQYQYFYQNDIPVDFVSPNDNFTQYKLLIDPMHFLMTKEYMDKLESFVKKCGYVVGTYISGVVDENGLAYMNEWPKQLQSIYGIEPLETDSLYPKQSNSIEFAGHRYQAYDFCETIFKHDAKVLAKYTTDFYSGTPALTAHKCGEGKGYYIACRTDTDFLSAIYGQIVKELDLLPNLPIKKETTKISLQVRENDDEKYLFVQNFSHEQQSILLKQKMKEMLSDEFEENKVIVKPYGTKIYQMN</sequence>
<dbReference type="GO" id="GO:0009341">
    <property type="term" value="C:beta-galactosidase complex"/>
    <property type="evidence" value="ECO:0007669"/>
    <property type="project" value="InterPro"/>
</dbReference>
<feature type="domain" description="Glycoside hydrolase family 42 N-terminal" evidence="10">
    <location>
        <begin position="15"/>
        <end position="395"/>
    </location>
</feature>